<reference evidence="8" key="1">
    <citation type="journal article" date="2023" name="Mol. Biol. Evol.">
        <title>Third-Generation Sequencing Reveals the Adaptive Role of the Epigenome in Three Deep-Sea Polychaetes.</title>
        <authorList>
            <person name="Perez M."/>
            <person name="Aroh O."/>
            <person name="Sun Y."/>
            <person name="Lan Y."/>
            <person name="Juniper S.K."/>
            <person name="Young C.R."/>
            <person name="Angers B."/>
            <person name="Qian P.Y."/>
        </authorList>
    </citation>
    <scope>NUCLEOTIDE SEQUENCE</scope>
    <source>
        <strain evidence="8">R07B-5</strain>
    </source>
</reference>
<dbReference type="GO" id="GO:0005576">
    <property type="term" value="C:extracellular region"/>
    <property type="evidence" value="ECO:0007669"/>
    <property type="project" value="UniProtKB-SubCell"/>
</dbReference>
<feature type="domain" description="Fibrinogen C-terminal" evidence="7">
    <location>
        <begin position="1"/>
        <end position="63"/>
    </location>
</feature>
<dbReference type="Proteomes" id="UP001209878">
    <property type="component" value="Unassembled WGS sequence"/>
</dbReference>
<evidence type="ECO:0000256" key="1">
    <source>
        <dbReference type="ARBA" id="ARBA00004613"/>
    </source>
</evidence>
<keyword evidence="2" id="KW-0964">Secreted</keyword>
<dbReference type="Gene3D" id="3.90.215.10">
    <property type="entry name" value="Gamma Fibrinogen, chain A, domain 1"/>
    <property type="match status" value="1"/>
</dbReference>
<dbReference type="InterPro" id="IPR037579">
    <property type="entry name" value="FIB_ANG-like"/>
</dbReference>
<dbReference type="PANTHER" id="PTHR47221:SF6">
    <property type="entry name" value="FIBRINOGEN ALPHA CHAIN"/>
    <property type="match status" value="1"/>
</dbReference>
<accession>A0AAD9KRQ3</accession>
<gene>
    <name evidence="8" type="ORF">NP493_684g00002</name>
</gene>
<dbReference type="InterPro" id="IPR014716">
    <property type="entry name" value="Fibrinogen_a/b/g_C_1"/>
</dbReference>
<dbReference type="InterPro" id="IPR002181">
    <property type="entry name" value="Fibrinogen_a/b/g_C_dom"/>
</dbReference>
<keyword evidence="6" id="KW-0325">Glycoprotein</keyword>
<comment type="caution">
    <text evidence="8">The sequence shown here is derived from an EMBL/GenBank/DDBJ whole genome shotgun (WGS) entry which is preliminary data.</text>
</comment>
<keyword evidence="9" id="KW-1185">Reference proteome</keyword>
<dbReference type="InterPro" id="IPR036056">
    <property type="entry name" value="Fibrinogen-like_C"/>
</dbReference>
<dbReference type="PROSITE" id="PS51406">
    <property type="entry name" value="FIBRINOGEN_C_2"/>
    <property type="match status" value="1"/>
</dbReference>
<proteinExistence type="predicted"/>
<organism evidence="8 9">
    <name type="scientific">Ridgeia piscesae</name>
    <name type="common">Tubeworm</name>
    <dbReference type="NCBI Taxonomy" id="27915"/>
    <lineage>
        <taxon>Eukaryota</taxon>
        <taxon>Metazoa</taxon>
        <taxon>Spiralia</taxon>
        <taxon>Lophotrochozoa</taxon>
        <taxon>Annelida</taxon>
        <taxon>Polychaeta</taxon>
        <taxon>Sedentaria</taxon>
        <taxon>Canalipalpata</taxon>
        <taxon>Sabellida</taxon>
        <taxon>Siboglinidae</taxon>
        <taxon>Ridgeia</taxon>
    </lineage>
</organism>
<evidence type="ECO:0000313" key="8">
    <source>
        <dbReference type="EMBL" id="KAK2176087.1"/>
    </source>
</evidence>
<dbReference type="SUPFAM" id="SSF56496">
    <property type="entry name" value="Fibrinogen C-terminal domain-like"/>
    <property type="match status" value="1"/>
</dbReference>
<dbReference type="EMBL" id="JAODUO010000684">
    <property type="protein sequence ID" value="KAK2176087.1"/>
    <property type="molecule type" value="Genomic_DNA"/>
</dbReference>
<dbReference type="Pfam" id="PF00147">
    <property type="entry name" value="Fibrinogen_C"/>
    <property type="match status" value="1"/>
</dbReference>
<name>A0AAD9KRQ3_RIDPI</name>
<evidence type="ECO:0000256" key="5">
    <source>
        <dbReference type="ARBA" id="ARBA00023157"/>
    </source>
</evidence>
<evidence type="ECO:0000256" key="6">
    <source>
        <dbReference type="ARBA" id="ARBA00023180"/>
    </source>
</evidence>
<evidence type="ECO:0000313" key="9">
    <source>
        <dbReference type="Proteomes" id="UP001209878"/>
    </source>
</evidence>
<keyword evidence="3" id="KW-0732">Signal</keyword>
<evidence type="ECO:0000256" key="2">
    <source>
        <dbReference type="ARBA" id="ARBA00022525"/>
    </source>
</evidence>
<dbReference type="PANTHER" id="PTHR47221">
    <property type="entry name" value="FIBRINOGEN ALPHA CHAIN"/>
    <property type="match status" value="1"/>
</dbReference>
<keyword evidence="5" id="KW-1015">Disulfide bond</keyword>
<comment type="subcellular location">
    <subcellularLocation>
        <location evidence="1">Secreted</location>
    </subcellularLocation>
</comment>
<protein>
    <recommendedName>
        <fullName evidence="7">Fibrinogen C-terminal domain-containing protein</fullName>
    </recommendedName>
</protein>
<keyword evidence="4" id="KW-0175">Coiled coil</keyword>
<evidence type="ECO:0000256" key="4">
    <source>
        <dbReference type="ARBA" id="ARBA00023054"/>
    </source>
</evidence>
<evidence type="ECO:0000259" key="7">
    <source>
        <dbReference type="PROSITE" id="PS51406"/>
    </source>
</evidence>
<evidence type="ECO:0000256" key="3">
    <source>
        <dbReference type="ARBA" id="ARBA00022729"/>
    </source>
</evidence>
<dbReference type="AlphaFoldDB" id="A0AAD9KRQ3"/>
<sequence length="103" mass="11848">MSGEFWLGNDNIHSLTSKGKHDLRIELEAFDGETRFAEYSGFSIDAESEKYTLRIDQYLTSSTLSKYRYQNVSLNDKHILTHFTSRNYVAQSDDSKVLSESLV</sequence>